<name>A0A2I1CQI6_ASPC2</name>
<dbReference type="Proteomes" id="UP000234254">
    <property type="component" value="Unassembled WGS sequence"/>
</dbReference>
<organism evidence="1 2">
    <name type="scientific">Aspergillus campestris (strain IBT 28561)</name>
    <dbReference type="NCBI Taxonomy" id="1392248"/>
    <lineage>
        <taxon>Eukaryota</taxon>
        <taxon>Fungi</taxon>
        <taxon>Dikarya</taxon>
        <taxon>Ascomycota</taxon>
        <taxon>Pezizomycotina</taxon>
        <taxon>Eurotiomycetes</taxon>
        <taxon>Eurotiomycetidae</taxon>
        <taxon>Eurotiales</taxon>
        <taxon>Aspergillaceae</taxon>
        <taxon>Aspergillus</taxon>
        <taxon>Aspergillus subgen. Circumdati</taxon>
    </lineage>
</organism>
<sequence>MGDNITIDPDYNSAKEWDADDLDSETTSITSTVARGRFENGRRYQALKEDDYWGPSDEQQFESFEVGHMLFLMLDYDRQNPHHHAPITQSPKHILDIGTGKGSWALDIADMYPSATVRGVDLYPPPVNWEPPNCVFEVDDILRDWTWSEPFDLIHLRFMLGAFTLEGWDRLYEQCYENLTPGGWIEHMELDVRLQSDDDTLKEDSYLGGWGPNFIGCGERSGRPLLTQETMRGAMEKAGFVDLHEKLYKIPLGPWPKNKILKEIGRLQYFHWTSALEGWALWLLTKYGAPSPWTNDEVQAYLAKTQAELQNPHIHGYEYARRVWGRKPTEEEAKAM</sequence>
<dbReference type="GO" id="GO:0032259">
    <property type="term" value="P:methylation"/>
    <property type="evidence" value="ECO:0007669"/>
    <property type="project" value="UniProtKB-KW"/>
</dbReference>
<dbReference type="GeneID" id="36545432"/>
<keyword evidence="2" id="KW-1185">Reference proteome</keyword>
<reference evidence="1" key="1">
    <citation type="submission" date="2016-12" db="EMBL/GenBank/DDBJ databases">
        <title>The genomes of Aspergillus section Nigri reveals drivers in fungal speciation.</title>
        <authorList>
            <consortium name="DOE Joint Genome Institute"/>
            <person name="Vesth T.C."/>
            <person name="Nybo J."/>
            <person name="Theobald S."/>
            <person name="Brandl J."/>
            <person name="Frisvad J.C."/>
            <person name="Nielsen K.F."/>
            <person name="Lyhne E.K."/>
            <person name="Kogle M.E."/>
            <person name="Kuo A."/>
            <person name="Riley R."/>
            <person name="Clum A."/>
            <person name="Nolan M."/>
            <person name="Lipzen A."/>
            <person name="Salamov A."/>
            <person name="Henrissat B."/>
            <person name="Wiebenga A."/>
            <person name="De vries R.P."/>
            <person name="Grigoriev I.V."/>
            <person name="Mortensen U.H."/>
            <person name="Andersen M.R."/>
            <person name="Baker S.E."/>
        </authorList>
    </citation>
    <scope>NUCLEOTIDE SEQUENCE</scope>
    <source>
        <strain evidence="1">IBT 28561</strain>
    </source>
</reference>
<dbReference type="AlphaFoldDB" id="A0A2I1CQI6"/>
<dbReference type="CDD" id="cd02440">
    <property type="entry name" value="AdoMet_MTases"/>
    <property type="match status" value="1"/>
</dbReference>
<evidence type="ECO:0000313" key="1">
    <source>
        <dbReference type="EMBL" id="PKX99873.1"/>
    </source>
</evidence>
<protein>
    <submittedName>
        <fullName evidence="1">S-adenosyl-L-methionine-dependent methyltransferase</fullName>
    </submittedName>
</protein>
<evidence type="ECO:0000313" key="2">
    <source>
        <dbReference type="Proteomes" id="UP000234254"/>
    </source>
</evidence>
<accession>A0A2I1CQI6</accession>
<keyword evidence="1" id="KW-0489">Methyltransferase</keyword>
<dbReference type="GO" id="GO:0008168">
    <property type="term" value="F:methyltransferase activity"/>
    <property type="evidence" value="ECO:0007669"/>
    <property type="project" value="UniProtKB-KW"/>
</dbReference>
<dbReference type="PANTHER" id="PTHR43591">
    <property type="entry name" value="METHYLTRANSFERASE"/>
    <property type="match status" value="1"/>
</dbReference>
<gene>
    <name evidence="1" type="ORF">P168DRAFT_293893</name>
</gene>
<dbReference type="Pfam" id="PF13489">
    <property type="entry name" value="Methyltransf_23"/>
    <property type="match status" value="1"/>
</dbReference>
<dbReference type="PANTHER" id="PTHR43591:SF10">
    <property type="entry name" value="ABC TRANSMEMBRANE TYPE-1 DOMAIN-CONTAINING PROTEIN-RELATED"/>
    <property type="match status" value="1"/>
</dbReference>
<dbReference type="Gene3D" id="3.40.50.150">
    <property type="entry name" value="Vaccinia Virus protein VP39"/>
    <property type="match status" value="1"/>
</dbReference>
<dbReference type="VEuPathDB" id="FungiDB:P168DRAFT_293893"/>
<dbReference type="RefSeq" id="XP_024688468.1">
    <property type="nucleotide sequence ID" value="XM_024837908.1"/>
</dbReference>
<dbReference type="SUPFAM" id="SSF53335">
    <property type="entry name" value="S-adenosyl-L-methionine-dependent methyltransferases"/>
    <property type="match status" value="1"/>
</dbReference>
<proteinExistence type="predicted"/>
<dbReference type="OrthoDB" id="2013972at2759"/>
<keyword evidence="1" id="KW-0808">Transferase</keyword>
<dbReference type="EMBL" id="MSFM01000018">
    <property type="protein sequence ID" value="PKX99873.1"/>
    <property type="molecule type" value="Genomic_DNA"/>
</dbReference>
<dbReference type="InterPro" id="IPR029063">
    <property type="entry name" value="SAM-dependent_MTases_sf"/>
</dbReference>
<comment type="caution">
    <text evidence="1">The sequence shown here is derived from an EMBL/GenBank/DDBJ whole genome shotgun (WGS) entry which is preliminary data.</text>
</comment>